<organism evidence="2 3">
    <name type="scientific">Streptomyces angustmyceticus</name>
    <dbReference type="NCBI Taxonomy" id="285578"/>
    <lineage>
        <taxon>Bacteria</taxon>
        <taxon>Bacillati</taxon>
        <taxon>Actinomycetota</taxon>
        <taxon>Actinomycetes</taxon>
        <taxon>Kitasatosporales</taxon>
        <taxon>Streptomycetaceae</taxon>
        <taxon>Streptomyces</taxon>
    </lineage>
</organism>
<protein>
    <recommendedName>
        <fullName evidence="4">Helix-turn-helix domain-containing protein</fullName>
    </recommendedName>
</protein>
<evidence type="ECO:0008006" key="4">
    <source>
        <dbReference type="Google" id="ProtNLM"/>
    </source>
</evidence>
<accession>A0A5J4L0B7</accession>
<reference evidence="2 3" key="1">
    <citation type="submission" date="2019-10" db="EMBL/GenBank/DDBJ databases">
        <title>Whole genome shotgun sequence of Streptomyces angustmyceticus NBRC 3934.</title>
        <authorList>
            <person name="Hosoyama A."/>
            <person name="Ichikawa N."/>
            <person name="Kimura A."/>
            <person name="Kitahashi Y."/>
            <person name="Komaki H."/>
            <person name="Uohara A."/>
        </authorList>
    </citation>
    <scope>NUCLEOTIDE SEQUENCE [LARGE SCALE GENOMIC DNA]</scope>
    <source>
        <strain evidence="2 3">NBRC 3934</strain>
    </source>
</reference>
<sequence>MYKEPLLWVVESAPEVSPHWIPVLLGLARHADAHGRGAYPSQELLAEYARKSDRAVRNDLKALEEAGLIRPGDESLVAHLPPDRRPLVWDLALEKRRILQATDWKPTSGRSTGRKPTSGRSTAGNTPENRQTRRSEKNDRKHTSTRTDRKHTSTRSGPSRNDETAGQEGTTGSTLPPKLSNYVGMQQYGSRIPDWSQPLMDALQMKGITVSWGRMSDLHWITVQQLMKSHGVPYLVNIATTRWNPRNPIRFGTLLIEIWREYSAPPPGSPWHPDTQSKREQQHRADADKPPHCGDPDCDEKTRYREIENDNGIRSLVPCPNCHPSQKENRAA</sequence>
<feature type="region of interest" description="Disordered" evidence="1">
    <location>
        <begin position="266"/>
        <end position="332"/>
    </location>
</feature>
<dbReference type="OrthoDB" id="3383452at2"/>
<dbReference type="AlphaFoldDB" id="A0A5J4L0B7"/>
<keyword evidence="3" id="KW-1185">Reference proteome</keyword>
<dbReference type="Proteomes" id="UP000325598">
    <property type="component" value="Unassembled WGS sequence"/>
</dbReference>
<comment type="caution">
    <text evidence="2">The sequence shown here is derived from an EMBL/GenBank/DDBJ whole genome shotgun (WGS) entry which is preliminary data.</text>
</comment>
<feature type="compositionally biased region" description="Basic and acidic residues" evidence="1">
    <location>
        <begin position="275"/>
        <end position="308"/>
    </location>
</feature>
<dbReference type="EMBL" id="BLAG01000004">
    <property type="protein sequence ID" value="GES27847.1"/>
    <property type="molecule type" value="Genomic_DNA"/>
</dbReference>
<feature type="compositionally biased region" description="Polar residues" evidence="1">
    <location>
        <begin position="108"/>
        <end position="129"/>
    </location>
</feature>
<evidence type="ECO:0000313" key="3">
    <source>
        <dbReference type="Proteomes" id="UP000325598"/>
    </source>
</evidence>
<gene>
    <name evidence="2" type="ORF">San01_03340</name>
</gene>
<name>A0A5J4L0B7_9ACTN</name>
<proteinExistence type="predicted"/>
<evidence type="ECO:0000256" key="1">
    <source>
        <dbReference type="SAM" id="MobiDB-lite"/>
    </source>
</evidence>
<evidence type="ECO:0000313" key="2">
    <source>
        <dbReference type="EMBL" id="GES27847.1"/>
    </source>
</evidence>
<dbReference type="Pfam" id="PF13730">
    <property type="entry name" value="HTH_36"/>
    <property type="match status" value="1"/>
</dbReference>
<feature type="region of interest" description="Disordered" evidence="1">
    <location>
        <begin position="102"/>
        <end position="181"/>
    </location>
</feature>
<feature type="compositionally biased region" description="Basic and acidic residues" evidence="1">
    <location>
        <begin position="130"/>
        <end position="151"/>
    </location>
</feature>